<protein>
    <submittedName>
        <fullName evidence="1">Uncharacterized protein</fullName>
    </submittedName>
</protein>
<evidence type="ECO:0000313" key="2">
    <source>
        <dbReference type="Proteomes" id="UP000832041"/>
    </source>
</evidence>
<reference evidence="1 2" key="1">
    <citation type="submission" date="2020-04" db="EMBL/GenBank/DDBJ databases">
        <title>Thermobifida alba genome sequencing and assembly.</title>
        <authorList>
            <person name="Luzics S."/>
            <person name="Horvath B."/>
            <person name="Nagy I."/>
            <person name="Toth A."/>
            <person name="Nagy I."/>
            <person name="Kukolya J."/>
        </authorList>
    </citation>
    <scope>NUCLEOTIDE SEQUENCE [LARGE SCALE GENOMIC DNA]</scope>
    <source>
        <strain evidence="1 2">DSM 43795</strain>
    </source>
</reference>
<name>A0ABY4L308_THEAE</name>
<evidence type="ECO:0000313" key="1">
    <source>
        <dbReference type="EMBL" id="UPT20645.1"/>
    </source>
</evidence>
<accession>A0ABY4L308</accession>
<proteinExistence type="predicted"/>
<gene>
    <name evidence="1" type="ORF">FOF52_06415</name>
</gene>
<dbReference type="EMBL" id="CP051627">
    <property type="protein sequence ID" value="UPT20645.1"/>
    <property type="molecule type" value="Genomic_DNA"/>
</dbReference>
<sequence length="109" mass="11466">MLETARKTETVADHGPESALLSGAVVWCPRNAATEAGGSTFTSSCGAEQTERVIDLEEALEMVIPPYSGDVMRRFRVLLASGAVIAYAQEDNVSGVPDGADNTRIVGIP</sequence>
<keyword evidence="2" id="KW-1185">Reference proteome</keyword>
<dbReference type="RefSeq" id="WP_248592922.1">
    <property type="nucleotide sequence ID" value="NZ_BAABEB010000012.1"/>
</dbReference>
<organism evidence="1 2">
    <name type="scientific">Thermobifida alba</name>
    <name type="common">Thermomonospora alba</name>
    <dbReference type="NCBI Taxonomy" id="53522"/>
    <lineage>
        <taxon>Bacteria</taxon>
        <taxon>Bacillati</taxon>
        <taxon>Actinomycetota</taxon>
        <taxon>Actinomycetes</taxon>
        <taxon>Streptosporangiales</taxon>
        <taxon>Nocardiopsidaceae</taxon>
        <taxon>Thermobifida</taxon>
    </lineage>
</organism>
<dbReference type="Proteomes" id="UP000832041">
    <property type="component" value="Chromosome"/>
</dbReference>